<dbReference type="AlphaFoldDB" id="A0A9W8LYG6"/>
<gene>
    <name evidence="5" type="ORF">IWW36_003952</name>
</gene>
<feature type="signal peptide" evidence="3">
    <location>
        <begin position="1"/>
        <end position="24"/>
    </location>
</feature>
<feature type="domain" description="Peptidase S1" evidence="4">
    <location>
        <begin position="42"/>
        <end position="267"/>
    </location>
</feature>
<dbReference type="InterPro" id="IPR001254">
    <property type="entry name" value="Trypsin_dom"/>
</dbReference>
<evidence type="ECO:0000313" key="6">
    <source>
        <dbReference type="Proteomes" id="UP001139887"/>
    </source>
</evidence>
<accession>A0A9W8LYG6</accession>
<dbReference type="GO" id="GO:0006508">
    <property type="term" value="P:proteolysis"/>
    <property type="evidence" value="ECO:0007669"/>
    <property type="project" value="InterPro"/>
</dbReference>
<keyword evidence="3" id="KW-0732">Signal</keyword>
<comment type="caution">
    <text evidence="5">The sequence shown here is derived from an EMBL/GenBank/DDBJ whole genome shotgun (WGS) entry which is preliminary data.</text>
</comment>
<dbReference type="Proteomes" id="UP001139887">
    <property type="component" value="Unassembled WGS sequence"/>
</dbReference>
<feature type="chain" id="PRO_5040774336" description="Peptidase S1 domain-containing protein" evidence="3">
    <location>
        <begin position="25"/>
        <end position="498"/>
    </location>
</feature>
<dbReference type="EMBL" id="JANBUW010000354">
    <property type="protein sequence ID" value="KAJ2847244.1"/>
    <property type="molecule type" value="Genomic_DNA"/>
</dbReference>
<feature type="compositionally biased region" description="Low complexity" evidence="1">
    <location>
        <begin position="351"/>
        <end position="365"/>
    </location>
</feature>
<evidence type="ECO:0000259" key="4">
    <source>
        <dbReference type="PROSITE" id="PS50240"/>
    </source>
</evidence>
<feature type="transmembrane region" description="Helical" evidence="2">
    <location>
        <begin position="374"/>
        <end position="398"/>
    </location>
</feature>
<dbReference type="PROSITE" id="PS50240">
    <property type="entry name" value="TRYPSIN_DOM"/>
    <property type="match status" value="1"/>
</dbReference>
<keyword evidence="2" id="KW-0472">Membrane</keyword>
<evidence type="ECO:0000256" key="3">
    <source>
        <dbReference type="SAM" id="SignalP"/>
    </source>
</evidence>
<evidence type="ECO:0000313" key="5">
    <source>
        <dbReference type="EMBL" id="KAJ2847244.1"/>
    </source>
</evidence>
<feature type="region of interest" description="Disordered" evidence="1">
    <location>
        <begin position="322"/>
        <end position="366"/>
    </location>
</feature>
<sequence length="498" mass="54079">MRPRGYSAALFSLLFLIARAYGAAQQRLVSRDNLSLLSVVKGGMLIKNGNLTSCELAVIDNTVSITAASCLDLISPSAIDPNSLYFVYLDNGLDGKVAHYQVTNVTLHPAFNPTTHVNDIAILQYNTGADVKWQNAISPAPDYKWEQIGFVRVVPENLGKQEWDGFKYDFIDGNHDDTCDALSQIYTLNSKDMVCTGLTVNALSTNFSSCAIPLGTAYGIANNKAYIIGSYAYSAINDGDSFCSYANQRSYYTLFANYMGFITATLGRQLTIDADFFKVDMSKLNPDYKMLDSALDGGNGLNSTIIGGDFYKDQIADSGIAPSLDDMMEPNPDDGEMGDLDSLSESKEISSKIPEASSSEPADASGGLSNKDTIIVAVCASLGGAVIIGLALLITLWYKRRRKEKKYPTGQSGYQDIIASEIGGAMVRRESRAVSDFSDTAPMQHGSRSISTFRRISLIPHTADSLYNTDMPPVYNEEAERANGRVPSTFYKGSTNSE</sequence>
<dbReference type="SUPFAM" id="SSF50494">
    <property type="entry name" value="Trypsin-like serine proteases"/>
    <property type="match status" value="1"/>
</dbReference>
<evidence type="ECO:0000256" key="1">
    <source>
        <dbReference type="SAM" id="MobiDB-lite"/>
    </source>
</evidence>
<name>A0A9W8LYG6_9FUNG</name>
<proteinExistence type="predicted"/>
<dbReference type="OrthoDB" id="6380398at2759"/>
<evidence type="ECO:0000256" key="2">
    <source>
        <dbReference type="SAM" id="Phobius"/>
    </source>
</evidence>
<dbReference type="InterPro" id="IPR009003">
    <property type="entry name" value="Peptidase_S1_PA"/>
</dbReference>
<protein>
    <recommendedName>
        <fullName evidence="4">Peptidase S1 domain-containing protein</fullName>
    </recommendedName>
</protein>
<keyword evidence="2" id="KW-1133">Transmembrane helix</keyword>
<reference evidence="5" key="1">
    <citation type="submission" date="2022-07" db="EMBL/GenBank/DDBJ databases">
        <title>Phylogenomic reconstructions and comparative analyses of Kickxellomycotina fungi.</title>
        <authorList>
            <person name="Reynolds N.K."/>
            <person name="Stajich J.E."/>
            <person name="Barry K."/>
            <person name="Grigoriev I.V."/>
            <person name="Crous P."/>
            <person name="Smith M.E."/>
        </authorList>
    </citation>
    <scope>NUCLEOTIDE SEQUENCE</scope>
    <source>
        <strain evidence="5">NRRL 1566</strain>
    </source>
</reference>
<organism evidence="5 6">
    <name type="scientific">Coemansia brasiliensis</name>
    <dbReference type="NCBI Taxonomy" id="2650707"/>
    <lineage>
        <taxon>Eukaryota</taxon>
        <taxon>Fungi</taxon>
        <taxon>Fungi incertae sedis</taxon>
        <taxon>Zoopagomycota</taxon>
        <taxon>Kickxellomycotina</taxon>
        <taxon>Kickxellomycetes</taxon>
        <taxon>Kickxellales</taxon>
        <taxon>Kickxellaceae</taxon>
        <taxon>Coemansia</taxon>
    </lineage>
</organism>
<dbReference type="InterPro" id="IPR043504">
    <property type="entry name" value="Peptidase_S1_PA_chymotrypsin"/>
</dbReference>
<keyword evidence="6" id="KW-1185">Reference proteome</keyword>
<dbReference type="Gene3D" id="2.40.10.10">
    <property type="entry name" value="Trypsin-like serine proteases"/>
    <property type="match status" value="1"/>
</dbReference>
<keyword evidence="2" id="KW-0812">Transmembrane</keyword>
<dbReference type="GO" id="GO:0004252">
    <property type="term" value="F:serine-type endopeptidase activity"/>
    <property type="evidence" value="ECO:0007669"/>
    <property type="project" value="InterPro"/>
</dbReference>
<feature type="compositionally biased region" description="Acidic residues" evidence="1">
    <location>
        <begin position="326"/>
        <end position="339"/>
    </location>
</feature>